<accession>A0A1B8A493</accession>
<dbReference type="EMBL" id="LYXU01000164">
    <property type="protein sequence ID" value="OBS15301.1"/>
    <property type="molecule type" value="Genomic_DNA"/>
</dbReference>
<evidence type="ECO:0000313" key="2">
    <source>
        <dbReference type="EMBL" id="OBS15301.1"/>
    </source>
</evidence>
<evidence type="ECO:0000256" key="1">
    <source>
        <dbReference type="SAM" id="MobiDB-lite"/>
    </source>
</evidence>
<evidence type="ECO:0000313" key="3">
    <source>
        <dbReference type="Proteomes" id="UP000091967"/>
    </source>
</evidence>
<gene>
    <name evidence="2" type="ORF">FPOA_13887</name>
</gene>
<proteinExistence type="predicted"/>
<comment type="caution">
    <text evidence="2">The sequence shown here is derived from an EMBL/GenBank/DDBJ whole genome shotgun (WGS) entry which is preliminary data.</text>
</comment>
<sequence length="407" mass="45270">MNEEISNDCRLVEEKISNLTCSRNTQGLQLLSEHFALLKVQADALLAISPAVDALCRNRIVSQYTRRLGKLLKHMVAPPPGDVTCSKDELDPKIRRKLNDALRVAAKDAAIGAKLREFKFYTILLIGLSYSIEGLRALSLEVIGQICVFIQGYIVKFELIPFLLQTNILSTIGLAKAGGIDLKTLETEIESFKGSNSLANGDHPTSKLSREGGAIDPTPGPLQKRARTDTVIQAEVPTAVNTAEKHQTSHVEPPTGSLSVFKDRNGGTFVPRKQVVRFMSCDKGLYELRANPRRVRGYTMLVKGEGYWSLSFYPLVEMKDALMKLTEDNSESSKFNIPRDKNIYKLNLDEAFGSDLGPDCRVHHQATLLVNKEGDLSLTFFLTGYKGEELKKLPSFQLFRKRSIVPT</sequence>
<dbReference type="AlphaFoldDB" id="A0A1B8A493"/>
<name>A0A1B8A493_FUSPO</name>
<protein>
    <submittedName>
        <fullName evidence="2">Uncharacterized protein</fullName>
    </submittedName>
</protein>
<feature type="region of interest" description="Disordered" evidence="1">
    <location>
        <begin position="200"/>
        <end position="223"/>
    </location>
</feature>
<feature type="region of interest" description="Disordered" evidence="1">
    <location>
        <begin position="242"/>
        <end position="263"/>
    </location>
</feature>
<reference evidence="2 3" key="1">
    <citation type="submission" date="2016-06" db="EMBL/GenBank/DDBJ databases">
        <title>Living apart together: crosstalk between the core and supernumerary genomes in a fungal plant pathogen.</title>
        <authorList>
            <person name="Vanheule A."/>
            <person name="Audenaert K."/>
            <person name="Warris S."/>
            <person name="Van De Geest H."/>
            <person name="Schijlen E."/>
            <person name="Hofte M."/>
            <person name="De Saeger S."/>
            <person name="Haesaert G."/>
            <person name="Waalwijk C."/>
            <person name="Van Der Lee T."/>
        </authorList>
    </citation>
    <scope>NUCLEOTIDE SEQUENCE [LARGE SCALE GENOMIC DNA]</scope>
    <source>
        <strain evidence="2 3">2516</strain>
    </source>
</reference>
<keyword evidence="3" id="KW-1185">Reference proteome</keyword>
<dbReference type="Proteomes" id="UP000091967">
    <property type="component" value="Unassembled WGS sequence"/>
</dbReference>
<organism evidence="2 3">
    <name type="scientific">Fusarium poae</name>
    <dbReference type="NCBI Taxonomy" id="36050"/>
    <lineage>
        <taxon>Eukaryota</taxon>
        <taxon>Fungi</taxon>
        <taxon>Dikarya</taxon>
        <taxon>Ascomycota</taxon>
        <taxon>Pezizomycotina</taxon>
        <taxon>Sordariomycetes</taxon>
        <taxon>Hypocreomycetidae</taxon>
        <taxon>Hypocreales</taxon>
        <taxon>Nectriaceae</taxon>
        <taxon>Fusarium</taxon>
    </lineage>
</organism>